<reference evidence="2 3" key="1">
    <citation type="submission" date="2022-10" db="EMBL/GenBank/DDBJ databases">
        <title>The complete genomes of actinobacterial strains from the NBC collection.</title>
        <authorList>
            <person name="Joergensen T.S."/>
            <person name="Alvarez Arevalo M."/>
            <person name="Sterndorff E.B."/>
            <person name="Faurdal D."/>
            <person name="Vuksanovic O."/>
            <person name="Mourched A.-S."/>
            <person name="Charusanti P."/>
            <person name="Shaw S."/>
            <person name="Blin K."/>
            <person name="Weber T."/>
        </authorList>
    </citation>
    <scope>NUCLEOTIDE SEQUENCE [LARGE SCALE GENOMIC DNA]</scope>
    <source>
        <strain evidence="2 3">NBC 01774</strain>
    </source>
</reference>
<accession>A0ABZ1FUX6</accession>
<keyword evidence="3" id="KW-1185">Reference proteome</keyword>
<evidence type="ECO:0000256" key="1">
    <source>
        <dbReference type="SAM" id="Phobius"/>
    </source>
</evidence>
<keyword evidence="1" id="KW-1133">Transmembrane helix</keyword>
<feature type="transmembrane region" description="Helical" evidence="1">
    <location>
        <begin position="81"/>
        <end position="102"/>
    </location>
</feature>
<dbReference type="Proteomes" id="UP001344251">
    <property type="component" value="Chromosome"/>
</dbReference>
<keyword evidence="1" id="KW-0812">Transmembrane</keyword>
<feature type="transmembrane region" description="Helical" evidence="1">
    <location>
        <begin position="20"/>
        <end position="40"/>
    </location>
</feature>
<proteinExistence type="predicted"/>
<organism evidence="2 3">
    <name type="scientific">Streptomyces decoyicus</name>
    <dbReference type="NCBI Taxonomy" id="249567"/>
    <lineage>
        <taxon>Bacteria</taxon>
        <taxon>Bacillati</taxon>
        <taxon>Actinomycetota</taxon>
        <taxon>Actinomycetes</taxon>
        <taxon>Kitasatosporales</taxon>
        <taxon>Streptomycetaceae</taxon>
        <taxon>Streptomyces</taxon>
    </lineage>
</organism>
<sequence length="108" mass="11720">MEPTEHVEEARVSHGETGTVSLALGVAAVAMYGSPLLTFLPPLVRYFPVYLTVPLGICAIVFGGCVLYRMRGDERADRRRARAGIVLGTVTLAVPLILAVWLELALQR</sequence>
<gene>
    <name evidence="2" type="ORF">OG863_40675</name>
</gene>
<keyword evidence="1" id="KW-0472">Membrane</keyword>
<dbReference type="RefSeq" id="WP_326623375.1">
    <property type="nucleotide sequence ID" value="NZ_CP109106.1"/>
</dbReference>
<name>A0ABZ1FUX6_9ACTN</name>
<protein>
    <submittedName>
        <fullName evidence="2">Uncharacterized protein</fullName>
    </submittedName>
</protein>
<evidence type="ECO:0000313" key="3">
    <source>
        <dbReference type="Proteomes" id="UP001344251"/>
    </source>
</evidence>
<evidence type="ECO:0000313" key="2">
    <source>
        <dbReference type="EMBL" id="WSB73743.1"/>
    </source>
</evidence>
<dbReference type="EMBL" id="CP109106">
    <property type="protein sequence ID" value="WSB73743.1"/>
    <property type="molecule type" value="Genomic_DNA"/>
</dbReference>
<feature type="transmembrane region" description="Helical" evidence="1">
    <location>
        <begin position="46"/>
        <end position="69"/>
    </location>
</feature>